<gene>
    <name evidence="1" type="ORF">BJY01DRAFT_247154</name>
</gene>
<evidence type="ECO:0008006" key="3">
    <source>
        <dbReference type="Google" id="ProtNLM"/>
    </source>
</evidence>
<dbReference type="PANTHER" id="PTHR10039:SF16">
    <property type="entry name" value="GPI INOSITOL-DEACYLASE"/>
    <property type="match status" value="1"/>
</dbReference>
<protein>
    <recommendedName>
        <fullName evidence="3">DUF676 domain-containing protein</fullName>
    </recommendedName>
</protein>
<evidence type="ECO:0000313" key="1">
    <source>
        <dbReference type="EMBL" id="KAL2846626.1"/>
    </source>
</evidence>
<name>A0ABR4K3J1_9EURO</name>
<dbReference type="PANTHER" id="PTHR10039">
    <property type="entry name" value="AMELOGENIN"/>
    <property type="match status" value="1"/>
</dbReference>
<evidence type="ECO:0000313" key="2">
    <source>
        <dbReference type="Proteomes" id="UP001610446"/>
    </source>
</evidence>
<comment type="caution">
    <text evidence="1">The sequence shown here is derived from an EMBL/GenBank/DDBJ whole genome shotgun (WGS) entry which is preliminary data.</text>
</comment>
<sequence length="309" mass="34296">MAQESRYSSQGSYGLKKCHDSKSAIVDVIFVHGLTGNRETTWTDQHTKVFNTAARVNNLVKSKGFDEVYGDLLKQQLAARGDGTLLWVDTAVDQLSDSASQYSGPDLSSLPSRTDGLYCLGLLEAPPSMALTIAFVLRWATVAFRPLKIRELSAVVHFANGQPNGPEIEEVRTAIGLCRSLLDLSGVDEVKLAHQSTKAFLTDLNSPLLQDARTQQFHVDEEKTHAEIANVSISYVEHSPFHQSWWHLASLDVGTTSEETVVPSPDLLAHYPFIQYSSIYWPNHINRSPPGWVNLRSPLFSPGSEIRRH</sequence>
<keyword evidence="2" id="KW-1185">Reference proteome</keyword>
<accession>A0ABR4K3J1</accession>
<proteinExistence type="predicted"/>
<organism evidence="1 2">
    <name type="scientific">Aspergillus pseudoustus</name>
    <dbReference type="NCBI Taxonomy" id="1810923"/>
    <lineage>
        <taxon>Eukaryota</taxon>
        <taxon>Fungi</taxon>
        <taxon>Dikarya</taxon>
        <taxon>Ascomycota</taxon>
        <taxon>Pezizomycotina</taxon>
        <taxon>Eurotiomycetes</taxon>
        <taxon>Eurotiomycetidae</taxon>
        <taxon>Eurotiales</taxon>
        <taxon>Aspergillaceae</taxon>
        <taxon>Aspergillus</taxon>
        <taxon>Aspergillus subgen. Nidulantes</taxon>
    </lineage>
</organism>
<dbReference type="EMBL" id="JBFXLU010000062">
    <property type="protein sequence ID" value="KAL2846626.1"/>
    <property type="molecule type" value="Genomic_DNA"/>
</dbReference>
<dbReference type="Proteomes" id="UP001610446">
    <property type="component" value="Unassembled WGS sequence"/>
</dbReference>
<reference evidence="1 2" key="1">
    <citation type="submission" date="2024-07" db="EMBL/GenBank/DDBJ databases">
        <title>Section-level genome sequencing and comparative genomics of Aspergillus sections Usti and Cavernicolus.</title>
        <authorList>
            <consortium name="Lawrence Berkeley National Laboratory"/>
            <person name="Nybo J.L."/>
            <person name="Vesth T.C."/>
            <person name="Theobald S."/>
            <person name="Frisvad J.C."/>
            <person name="Larsen T.O."/>
            <person name="Kjaerboelling I."/>
            <person name="Rothschild-Mancinelli K."/>
            <person name="Lyhne E.K."/>
            <person name="Kogle M.E."/>
            <person name="Barry K."/>
            <person name="Clum A."/>
            <person name="Na H."/>
            <person name="Ledsgaard L."/>
            <person name="Lin J."/>
            <person name="Lipzen A."/>
            <person name="Kuo A."/>
            <person name="Riley R."/>
            <person name="Mondo S."/>
            <person name="Labutti K."/>
            <person name="Haridas S."/>
            <person name="Pangalinan J."/>
            <person name="Salamov A.A."/>
            <person name="Simmons B.A."/>
            <person name="Magnuson J.K."/>
            <person name="Chen J."/>
            <person name="Drula E."/>
            <person name="Henrissat B."/>
            <person name="Wiebenga A."/>
            <person name="Lubbers R.J."/>
            <person name="Gomes A.C."/>
            <person name="Makela M.R."/>
            <person name="Stajich J."/>
            <person name="Grigoriev I.V."/>
            <person name="Mortensen U.H."/>
            <person name="De Vries R.P."/>
            <person name="Baker S.E."/>
            <person name="Andersen M.R."/>
        </authorList>
    </citation>
    <scope>NUCLEOTIDE SEQUENCE [LARGE SCALE GENOMIC DNA]</scope>
    <source>
        <strain evidence="1 2">CBS 123904</strain>
    </source>
</reference>